<feature type="compositionally biased region" description="Basic and acidic residues" evidence="1">
    <location>
        <begin position="154"/>
        <end position="166"/>
    </location>
</feature>
<feature type="compositionally biased region" description="Basic and acidic residues" evidence="1">
    <location>
        <begin position="182"/>
        <end position="193"/>
    </location>
</feature>
<dbReference type="Gene3D" id="3.40.50.1820">
    <property type="entry name" value="alpha/beta hydrolase"/>
    <property type="match status" value="1"/>
</dbReference>
<protein>
    <submittedName>
        <fullName evidence="3">Alpha/beta hydrolase</fullName>
    </submittedName>
</protein>
<evidence type="ECO:0000256" key="1">
    <source>
        <dbReference type="SAM" id="MobiDB-lite"/>
    </source>
</evidence>
<feature type="region of interest" description="Disordered" evidence="1">
    <location>
        <begin position="152"/>
        <end position="198"/>
    </location>
</feature>
<accession>A0A4Q2M4I3</accession>
<evidence type="ECO:0000313" key="3">
    <source>
        <dbReference type="EMBL" id="RXZ86748.1"/>
    </source>
</evidence>
<dbReference type="AlphaFoldDB" id="A0A4Q2M4I3"/>
<sequence>MKSQPHPVSPDRHADVRAEERREPAGGHVHERGEVGRAVAAIEVRAHVRDDRGDSRIVTVGDDRTQREQLAFDLVVDRVILTPLEPSPVERKRGVERDLVGAEHVMRLETPMHRRRRFGEEHRDVAIRVELVRNVRGNVHRRDVVPHAVIGADAQRRGDRGDDRGGRVPVQTRPPDGPAVERAARADREDSPHRHPAMQSVCTSARLVGLPSVAIGGIMTRDTDTTPHFDAAPVQRATIDGVPIAFRDVGDGPPILFLPGWPTDGRTFAPLVDALAPRYRCIIPDLPGAGQTRWVRGRDLGPRAQAALVERLVAERGALDDLTIVGSDSGGMVARWLAARCAPRALVLFNTEIPGWRAPFQRRARTLARWLPGYTSIAMRQLTSDRYLTSPAGFGGTLADHDLLVGSFRDRFIDPLTRSHRRMDDARRSFIAVLDWAELDALSDIHRRITAPTWFIWGRDDPTFPVTRARAMHAKFPDPRGFELIDRARLYVHEDQPAVVRRTLTGILAEVHEARRPS</sequence>
<keyword evidence="3" id="KW-0378">Hydrolase</keyword>
<keyword evidence="4" id="KW-1185">Reference proteome</keyword>
<dbReference type="GO" id="GO:0016787">
    <property type="term" value="F:hydrolase activity"/>
    <property type="evidence" value="ECO:0007669"/>
    <property type="project" value="UniProtKB-KW"/>
</dbReference>
<dbReference type="SUPFAM" id="SSF53474">
    <property type="entry name" value="alpha/beta-Hydrolases"/>
    <property type="match status" value="1"/>
</dbReference>
<evidence type="ECO:0000259" key="2">
    <source>
        <dbReference type="Pfam" id="PF00561"/>
    </source>
</evidence>
<dbReference type="InterPro" id="IPR029058">
    <property type="entry name" value="AB_hydrolase_fold"/>
</dbReference>
<dbReference type="PANTHER" id="PTHR43798">
    <property type="entry name" value="MONOACYLGLYCEROL LIPASE"/>
    <property type="match status" value="1"/>
</dbReference>
<evidence type="ECO:0000313" key="4">
    <source>
        <dbReference type="Proteomes" id="UP000292686"/>
    </source>
</evidence>
<name>A0A4Q2M4I3_9MICO</name>
<organism evidence="3 4">
    <name type="scientific">Agromyces atrinae</name>
    <dbReference type="NCBI Taxonomy" id="592376"/>
    <lineage>
        <taxon>Bacteria</taxon>
        <taxon>Bacillati</taxon>
        <taxon>Actinomycetota</taxon>
        <taxon>Actinomycetes</taxon>
        <taxon>Micrococcales</taxon>
        <taxon>Microbacteriaceae</taxon>
        <taxon>Agromyces</taxon>
    </lineage>
</organism>
<dbReference type="Proteomes" id="UP000292686">
    <property type="component" value="Unassembled WGS sequence"/>
</dbReference>
<dbReference type="InterPro" id="IPR050266">
    <property type="entry name" value="AB_hydrolase_sf"/>
</dbReference>
<gene>
    <name evidence="3" type="ORF">ESP50_09680</name>
</gene>
<dbReference type="OrthoDB" id="27092at2"/>
<dbReference type="InterPro" id="IPR000073">
    <property type="entry name" value="AB_hydrolase_1"/>
</dbReference>
<dbReference type="PRINTS" id="PR00111">
    <property type="entry name" value="ABHYDROLASE"/>
</dbReference>
<comment type="caution">
    <text evidence="3">The sequence shown here is derived from an EMBL/GenBank/DDBJ whole genome shotgun (WGS) entry which is preliminary data.</text>
</comment>
<dbReference type="Pfam" id="PF00561">
    <property type="entry name" value="Abhydrolase_1"/>
    <property type="match status" value="1"/>
</dbReference>
<feature type="compositionally biased region" description="Basic and acidic residues" evidence="1">
    <location>
        <begin position="9"/>
        <end position="33"/>
    </location>
</feature>
<feature type="domain" description="AB hydrolase-1" evidence="2">
    <location>
        <begin position="253"/>
        <end position="482"/>
    </location>
</feature>
<dbReference type="EMBL" id="SDPM01000004">
    <property type="protein sequence ID" value="RXZ86748.1"/>
    <property type="molecule type" value="Genomic_DNA"/>
</dbReference>
<reference evidence="3 4" key="1">
    <citation type="submission" date="2019-01" db="EMBL/GenBank/DDBJ databases">
        <title>Agromyces.</title>
        <authorList>
            <person name="Li J."/>
        </authorList>
    </citation>
    <scope>NUCLEOTIDE SEQUENCE [LARGE SCALE GENOMIC DNA]</scope>
    <source>
        <strain evidence="3 4">DSM 23870</strain>
    </source>
</reference>
<proteinExistence type="predicted"/>
<feature type="region of interest" description="Disordered" evidence="1">
    <location>
        <begin position="1"/>
        <end position="33"/>
    </location>
</feature>